<dbReference type="Proteomes" id="UP000234803">
    <property type="component" value="Unassembled WGS sequence"/>
</dbReference>
<evidence type="ECO:0000313" key="3">
    <source>
        <dbReference type="Proteomes" id="UP000234803"/>
    </source>
</evidence>
<dbReference type="AlphaFoldDB" id="A0A9Q6A9N6"/>
<comment type="caution">
    <text evidence="2">The sequence shown here is derived from an EMBL/GenBank/DDBJ whole genome shotgun (WGS) entry which is preliminary data.</text>
</comment>
<sequence>MWFIKKKIKKEPNKLKEVLENWNDEELIEYITYSFSYFHNNNPRIELNRLRGLDKDTITLAIARMIQIEEAYDNSKIASGIVVGTFFIKAVVDFLKFNIDEKSFNYLLSLFYAVVMAAVFFLLVTFGVNKGKKHRSNASRYRSLLEQVKLEKEK</sequence>
<reference evidence="2 3" key="1">
    <citation type="submission" date="2017-12" db="EMBL/GenBank/DDBJ databases">
        <title>Comparative Functional Genomics of Dry Heat Resistant strains isolated from the Viking Spacecraft.</title>
        <authorList>
            <person name="Seuylemezian A."/>
            <person name="Cooper K."/>
            <person name="Vaishampayan P."/>
        </authorList>
    </citation>
    <scope>NUCLEOTIDE SEQUENCE [LARGE SCALE GENOMIC DNA]</scope>
    <source>
        <strain evidence="2 3">V48-19</strain>
    </source>
</reference>
<accession>A0A9Q6A9N6</accession>
<gene>
    <name evidence="2" type="ORF">CUU63_09720</name>
</gene>
<name>A0A9Q6A9N6_9BACI</name>
<evidence type="ECO:0000313" key="2">
    <source>
        <dbReference type="EMBL" id="PLS07566.1"/>
    </source>
</evidence>
<dbReference type="RefSeq" id="WP_101860424.1">
    <property type="nucleotide sequence ID" value="NZ_PGUV01000007.1"/>
</dbReference>
<evidence type="ECO:0000256" key="1">
    <source>
        <dbReference type="SAM" id="Phobius"/>
    </source>
</evidence>
<protein>
    <submittedName>
        <fullName evidence="2">Uncharacterized protein</fullName>
    </submittedName>
</protein>
<keyword evidence="1" id="KW-1133">Transmembrane helix</keyword>
<organism evidence="2 3">
    <name type="scientific">Bacillus halotolerans</name>
    <dbReference type="NCBI Taxonomy" id="260554"/>
    <lineage>
        <taxon>Bacteria</taxon>
        <taxon>Bacillati</taxon>
        <taxon>Bacillota</taxon>
        <taxon>Bacilli</taxon>
        <taxon>Bacillales</taxon>
        <taxon>Bacillaceae</taxon>
        <taxon>Bacillus</taxon>
    </lineage>
</organism>
<keyword evidence="1" id="KW-0812">Transmembrane</keyword>
<dbReference type="EMBL" id="PGUV01000007">
    <property type="protein sequence ID" value="PLS07566.1"/>
    <property type="molecule type" value="Genomic_DNA"/>
</dbReference>
<feature type="transmembrane region" description="Helical" evidence="1">
    <location>
        <begin position="104"/>
        <end position="128"/>
    </location>
</feature>
<proteinExistence type="predicted"/>
<keyword evidence="1" id="KW-0472">Membrane</keyword>